<accession>A0A081BL41</accession>
<gene>
    <name evidence="2" type="ORF">LOSG293_600020</name>
</gene>
<dbReference type="PANTHER" id="PTHR33434:SF8">
    <property type="entry name" value="DEGV DOMAIN-CONTAINING PROTEIN SPR1019"/>
    <property type="match status" value="1"/>
</dbReference>
<organism evidence="2 3">
    <name type="scientific">Secundilactobacillus oryzae JCM 18671</name>
    <dbReference type="NCBI Taxonomy" id="1291743"/>
    <lineage>
        <taxon>Bacteria</taxon>
        <taxon>Bacillati</taxon>
        <taxon>Bacillota</taxon>
        <taxon>Bacilli</taxon>
        <taxon>Lactobacillales</taxon>
        <taxon>Lactobacillaceae</taxon>
        <taxon>Secundilactobacillus</taxon>
    </lineage>
</organism>
<proteinExistence type="predicted"/>
<reference evidence="2" key="1">
    <citation type="journal article" date="2014" name="Genome Announc.">
        <title>Draft Genome Sequence of Lactobacillus oryzae Strain SG293T.</title>
        <authorList>
            <person name="Tanizawa Y."/>
            <person name="Fujisawa T."/>
            <person name="Mochizuki T."/>
            <person name="Kaminuma E."/>
            <person name="Nakamura Y."/>
            <person name="Tohno M."/>
        </authorList>
    </citation>
    <scope>NUCLEOTIDE SEQUENCE [LARGE SCALE GENOMIC DNA]</scope>
    <source>
        <strain evidence="2">SG293</strain>
    </source>
</reference>
<name>A0A081BL41_9LACO</name>
<dbReference type="NCBIfam" id="TIGR00762">
    <property type="entry name" value="DegV"/>
    <property type="match status" value="1"/>
</dbReference>
<evidence type="ECO:0008006" key="4">
    <source>
        <dbReference type="Google" id="ProtNLM"/>
    </source>
</evidence>
<dbReference type="InterPro" id="IPR043168">
    <property type="entry name" value="DegV_C"/>
</dbReference>
<dbReference type="PROSITE" id="PS51482">
    <property type="entry name" value="DEGV"/>
    <property type="match status" value="1"/>
</dbReference>
<dbReference type="eggNOG" id="COG1307">
    <property type="taxonomic scope" value="Bacteria"/>
</dbReference>
<dbReference type="STRING" id="1291743.LOSG293_600020"/>
<dbReference type="GO" id="GO:0008289">
    <property type="term" value="F:lipid binding"/>
    <property type="evidence" value="ECO:0007669"/>
    <property type="project" value="UniProtKB-KW"/>
</dbReference>
<dbReference type="SUPFAM" id="SSF82549">
    <property type="entry name" value="DAK1/DegV-like"/>
    <property type="match status" value="1"/>
</dbReference>
<dbReference type="Gene3D" id="3.30.1180.10">
    <property type="match status" value="1"/>
</dbReference>
<protein>
    <recommendedName>
        <fullName evidence="4">DegV family protein</fullName>
    </recommendedName>
</protein>
<evidence type="ECO:0000313" key="2">
    <source>
        <dbReference type="EMBL" id="GAK48759.1"/>
    </source>
</evidence>
<dbReference type="Gene3D" id="3.40.50.10170">
    <property type="match status" value="1"/>
</dbReference>
<dbReference type="InterPro" id="IPR003797">
    <property type="entry name" value="DegV"/>
</dbReference>
<comment type="caution">
    <text evidence="2">The sequence shown here is derived from an EMBL/GenBank/DDBJ whole genome shotgun (WGS) entry which is preliminary data.</text>
</comment>
<dbReference type="Pfam" id="PF02645">
    <property type="entry name" value="DegV"/>
    <property type="match status" value="1"/>
</dbReference>
<sequence length="280" mass="29850">MSNIKIVTDSATGLTQAEIDRYHIGVVPLTVMIDDVIYVDGKTITSDEFPDMMANAKALPKTSQPPIGTFVDAFNEAGADGNEVLCINITESMSGTVHAAHQAAMLSTADVTIVDSLSGDRGSAFQILAAAELAESGASMSEITAEIKKIQQHSKAYLAVLNMDNLVAGGRISKAAGMVTSLLNVKIVIEIIDGQLEIQKKGRGIKPINRFFDDVYAEMAKANHIKAIGISHVQNAERAAEMKAVLAEKFPDTEIVIHAISPVLATHGGIGAFCLFYYTE</sequence>
<evidence type="ECO:0000313" key="3">
    <source>
        <dbReference type="Proteomes" id="UP000028700"/>
    </source>
</evidence>
<dbReference type="InterPro" id="IPR050270">
    <property type="entry name" value="DegV_domain_contain"/>
</dbReference>
<dbReference type="OrthoDB" id="5429275at2"/>
<dbReference type="Proteomes" id="UP000028700">
    <property type="component" value="Unassembled WGS sequence"/>
</dbReference>
<evidence type="ECO:0000256" key="1">
    <source>
        <dbReference type="ARBA" id="ARBA00023121"/>
    </source>
</evidence>
<keyword evidence="3" id="KW-1185">Reference proteome</keyword>
<dbReference type="RefSeq" id="WP_034529800.1">
    <property type="nucleotide sequence ID" value="NZ_BBAZ01000064.1"/>
</dbReference>
<dbReference type="EMBL" id="BBJM01000060">
    <property type="protein sequence ID" value="GAK48759.1"/>
    <property type="molecule type" value="Genomic_DNA"/>
</dbReference>
<dbReference type="AlphaFoldDB" id="A0A081BL41"/>
<keyword evidence="1" id="KW-0446">Lipid-binding</keyword>
<dbReference type="PANTHER" id="PTHR33434">
    <property type="entry name" value="DEGV DOMAIN-CONTAINING PROTEIN DR_1986-RELATED"/>
    <property type="match status" value="1"/>
</dbReference>